<keyword evidence="15" id="KW-1185">Reference proteome</keyword>
<dbReference type="SUPFAM" id="SSF53383">
    <property type="entry name" value="PLP-dependent transferases"/>
    <property type="match status" value="1"/>
</dbReference>
<evidence type="ECO:0000256" key="6">
    <source>
        <dbReference type="ARBA" id="ARBA00022605"/>
    </source>
</evidence>
<dbReference type="HAMAP" id="MF_01023">
    <property type="entry name" value="HisC_aminotrans_2"/>
    <property type="match status" value="1"/>
</dbReference>
<protein>
    <recommendedName>
        <fullName evidence="11">Histidinol-phosphate aminotransferase</fullName>
        <ecNumber evidence="11">2.6.1.9</ecNumber>
    </recommendedName>
    <alternativeName>
        <fullName evidence="11">Imidazole acetol-phosphate transaminase</fullName>
    </alternativeName>
</protein>
<dbReference type="InterPro" id="IPR015421">
    <property type="entry name" value="PyrdxlP-dep_Trfase_major"/>
</dbReference>
<feature type="modified residue" description="N6-(pyridoxal phosphate)lysine" evidence="11">
    <location>
        <position position="205"/>
    </location>
</feature>
<feature type="domain" description="Aminotransferase class I/classII large" evidence="12">
    <location>
        <begin position="38"/>
        <end position="340"/>
    </location>
</feature>
<dbReference type="OrthoDB" id="9813612at2"/>
<dbReference type="EMBL" id="LKHV01000007">
    <property type="protein sequence ID" value="KRG18346.1"/>
    <property type="molecule type" value="Genomic_DNA"/>
</dbReference>
<dbReference type="InterPro" id="IPR005861">
    <property type="entry name" value="HisP_aminotrans"/>
</dbReference>
<dbReference type="NCBIfam" id="TIGR01141">
    <property type="entry name" value="hisC"/>
    <property type="match status" value="1"/>
</dbReference>
<comment type="pathway">
    <text evidence="2 11">Amino-acid biosynthesis; L-histidine biosynthesis; L-histidine from 5-phospho-alpha-D-ribose 1-diphosphate: step 7/9.</text>
</comment>
<evidence type="ECO:0000256" key="3">
    <source>
        <dbReference type="ARBA" id="ARBA00007970"/>
    </source>
</evidence>
<dbReference type="GO" id="GO:0030170">
    <property type="term" value="F:pyridoxal phosphate binding"/>
    <property type="evidence" value="ECO:0007669"/>
    <property type="project" value="InterPro"/>
</dbReference>
<sequence length="349" mass="39555">MFDIKSMMRPELLAAKEYLYARPEDSLWLDCNESPWDSAVNRYPQPPSEKLLSTLCTYYKVDNTQLLLTRGSDEGIDILLRLLCRPYQDNIIISSPTFAMYAVYAKLQGAGIIDIPLMQEQNFKLNFQGILDAVTPNTKIIFLCSPNNPTGSLISIEEMSKLCAAVEQQTLVVVDEAYLEFTTQKSMSTLLSKYSNLVVLRTLSKALGMAGLRMGIVIANAAIINCLKTILSPYLFPSLVLEYAESVITTNKLAIVSDEINYVLRERDMLKQQLQSLPMVKKIWESHANALFMQVEDAERIYEQCKKNKILIRSFAQHSLLKNCLRVSIGLAEQNQKFLDILQQLSDEK</sequence>
<dbReference type="Pfam" id="PF00155">
    <property type="entry name" value="Aminotran_1_2"/>
    <property type="match status" value="1"/>
</dbReference>
<name>A0A0Q9YM49_9GAMM</name>
<comment type="cofactor">
    <cofactor evidence="1 11">
        <name>pyridoxal 5'-phosphate</name>
        <dbReference type="ChEBI" id="CHEBI:597326"/>
    </cofactor>
</comment>
<comment type="caution">
    <text evidence="13">The sequence shown here is derived from an EMBL/GenBank/DDBJ whole genome shotgun (WGS) entry which is preliminary data.</text>
</comment>
<dbReference type="InterPro" id="IPR015422">
    <property type="entry name" value="PyrdxlP-dep_Trfase_small"/>
</dbReference>
<dbReference type="UniPathway" id="UPA00031">
    <property type="reaction ID" value="UER00012"/>
</dbReference>
<comment type="catalytic activity">
    <reaction evidence="10 11">
        <text>L-histidinol phosphate + 2-oxoglutarate = 3-(imidazol-4-yl)-2-oxopropyl phosphate + L-glutamate</text>
        <dbReference type="Rhea" id="RHEA:23744"/>
        <dbReference type="ChEBI" id="CHEBI:16810"/>
        <dbReference type="ChEBI" id="CHEBI:29985"/>
        <dbReference type="ChEBI" id="CHEBI:57766"/>
        <dbReference type="ChEBI" id="CHEBI:57980"/>
        <dbReference type="EC" id="2.6.1.9"/>
    </reaction>
</comment>
<reference evidence="13" key="1">
    <citation type="submission" date="2015-09" db="EMBL/GenBank/DDBJ databases">
        <title>Draft Genome Sequences of Two Novel Amoeba-resistant Intranuclear Bacteria, Candidatus Berkiella cookevillensis and Candidatus Berkiella aquae.</title>
        <authorList>
            <person name="Mehari Y.T."/>
            <person name="Arivett B.A."/>
            <person name="Farone A.L."/>
            <person name="Gunderson J.H."/>
            <person name="Farone M.B."/>
        </authorList>
    </citation>
    <scope>NUCLEOTIDE SEQUENCE [LARGE SCALE GENOMIC DNA]</scope>
    <source>
        <strain evidence="13">CC99</strain>
    </source>
</reference>
<gene>
    <name evidence="11 13" type="primary">hisC</name>
    <name evidence="14" type="ORF">CC99x_004245</name>
    <name evidence="13" type="ORF">CC99x_01558</name>
</gene>
<reference evidence="14" key="3">
    <citation type="submission" date="2021-06" db="EMBL/GenBank/DDBJ databases">
        <title>Genomic Description and Analysis of Intracellular Bacteria, Candidatus Berkiella cookevillensis and Candidatus Berkiella aquae.</title>
        <authorList>
            <person name="Kidane D.T."/>
            <person name="Mehari Y.T."/>
            <person name="Rice F.C."/>
            <person name="Arivett B.A."/>
            <person name="Farone A.L."/>
            <person name="Berk S.G."/>
            <person name="Farone M.B."/>
        </authorList>
    </citation>
    <scope>NUCLEOTIDE SEQUENCE</scope>
    <source>
        <strain evidence="14">CC99</strain>
    </source>
</reference>
<dbReference type="InterPro" id="IPR001917">
    <property type="entry name" value="Aminotrans_II_pyridoxalP_BS"/>
</dbReference>
<evidence type="ECO:0000256" key="4">
    <source>
        <dbReference type="ARBA" id="ARBA00011738"/>
    </source>
</evidence>
<dbReference type="EC" id="2.6.1.9" evidence="11"/>
<dbReference type="Gene3D" id="3.90.1150.10">
    <property type="entry name" value="Aspartate Aminotransferase, domain 1"/>
    <property type="match status" value="1"/>
</dbReference>
<evidence type="ECO:0000256" key="8">
    <source>
        <dbReference type="ARBA" id="ARBA00022898"/>
    </source>
</evidence>
<dbReference type="AlphaFoldDB" id="A0A0Q9YM49"/>
<evidence type="ECO:0000313" key="14">
    <source>
        <dbReference type="EMBL" id="MCS5708109.1"/>
    </source>
</evidence>
<keyword evidence="7 11" id="KW-0808">Transferase</keyword>
<keyword evidence="9 11" id="KW-0368">Histidine biosynthesis</keyword>
<dbReference type="InterPro" id="IPR015424">
    <property type="entry name" value="PyrdxlP-dep_Trfase"/>
</dbReference>
<dbReference type="PATRIC" id="fig|1590042.3.peg.1582"/>
<comment type="similarity">
    <text evidence="3 11">Belongs to the class-II pyridoxal-phosphate-dependent aminotransferase family. Histidinol-phosphate aminotransferase subfamily.</text>
</comment>
<reference evidence="14" key="2">
    <citation type="journal article" date="2016" name="Genome Announc.">
        <title>Draft Genome Sequences of Two Novel Amoeba-Resistant Intranuclear Bacteria, 'Candidatus Berkiella cookevillensis' and 'Candidatus Berkiella aquae'.</title>
        <authorList>
            <person name="Mehari Y.T."/>
            <person name="Arivett B.A."/>
            <person name="Farone A.L."/>
            <person name="Gunderson J.H."/>
            <person name="Farone M.B."/>
        </authorList>
    </citation>
    <scope>NUCLEOTIDE SEQUENCE</scope>
    <source>
        <strain evidence="14">CC99</strain>
    </source>
</reference>
<comment type="subunit">
    <text evidence="4 11">Homodimer.</text>
</comment>
<dbReference type="RefSeq" id="WP_057624650.1">
    <property type="nucleotide sequence ID" value="NZ_LKHV02000001.1"/>
</dbReference>
<dbReference type="GO" id="GO:0004400">
    <property type="term" value="F:histidinol-phosphate transaminase activity"/>
    <property type="evidence" value="ECO:0007669"/>
    <property type="project" value="UniProtKB-UniRule"/>
</dbReference>
<dbReference type="EMBL" id="LKHV02000001">
    <property type="protein sequence ID" value="MCS5708109.1"/>
    <property type="molecule type" value="Genomic_DNA"/>
</dbReference>
<evidence type="ECO:0000256" key="10">
    <source>
        <dbReference type="ARBA" id="ARBA00047481"/>
    </source>
</evidence>
<dbReference type="PANTHER" id="PTHR42885">
    <property type="entry name" value="HISTIDINOL-PHOSPHATE AMINOTRANSFERASE-RELATED"/>
    <property type="match status" value="1"/>
</dbReference>
<evidence type="ECO:0000256" key="1">
    <source>
        <dbReference type="ARBA" id="ARBA00001933"/>
    </source>
</evidence>
<accession>A0A0Q9YM49</accession>
<organism evidence="13">
    <name type="scientific">Candidatus Berkiella cookevillensis</name>
    <dbReference type="NCBI Taxonomy" id="437022"/>
    <lineage>
        <taxon>Bacteria</taxon>
        <taxon>Pseudomonadati</taxon>
        <taxon>Pseudomonadota</taxon>
        <taxon>Gammaproteobacteria</taxon>
        <taxon>Candidatus Berkiellales</taxon>
        <taxon>Candidatus Berkiellaceae</taxon>
        <taxon>Candidatus Berkiella</taxon>
    </lineage>
</organism>
<dbReference type="Gene3D" id="3.40.640.10">
    <property type="entry name" value="Type I PLP-dependent aspartate aminotransferase-like (Major domain)"/>
    <property type="match status" value="1"/>
</dbReference>
<dbReference type="PROSITE" id="PS00599">
    <property type="entry name" value="AA_TRANSFER_CLASS_2"/>
    <property type="match status" value="1"/>
</dbReference>
<dbReference type="STRING" id="437022.CC99x_01558"/>
<evidence type="ECO:0000256" key="7">
    <source>
        <dbReference type="ARBA" id="ARBA00022679"/>
    </source>
</evidence>
<dbReference type="CDD" id="cd00609">
    <property type="entry name" value="AAT_like"/>
    <property type="match status" value="1"/>
</dbReference>
<dbReference type="PANTHER" id="PTHR42885:SF2">
    <property type="entry name" value="HISTIDINOL-PHOSPHATE AMINOTRANSFERASE"/>
    <property type="match status" value="1"/>
</dbReference>
<evidence type="ECO:0000256" key="9">
    <source>
        <dbReference type="ARBA" id="ARBA00023102"/>
    </source>
</evidence>
<evidence type="ECO:0000313" key="15">
    <source>
        <dbReference type="Proteomes" id="UP000051494"/>
    </source>
</evidence>
<evidence type="ECO:0000313" key="13">
    <source>
        <dbReference type="EMBL" id="KRG18346.1"/>
    </source>
</evidence>
<dbReference type="GO" id="GO:0000105">
    <property type="term" value="P:L-histidine biosynthetic process"/>
    <property type="evidence" value="ECO:0007669"/>
    <property type="project" value="UniProtKB-UniRule"/>
</dbReference>
<evidence type="ECO:0000256" key="2">
    <source>
        <dbReference type="ARBA" id="ARBA00005011"/>
    </source>
</evidence>
<dbReference type="Proteomes" id="UP000051494">
    <property type="component" value="Unassembled WGS sequence"/>
</dbReference>
<proteinExistence type="inferred from homology"/>
<evidence type="ECO:0000259" key="12">
    <source>
        <dbReference type="Pfam" id="PF00155"/>
    </source>
</evidence>
<dbReference type="InterPro" id="IPR004839">
    <property type="entry name" value="Aminotransferase_I/II_large"/>
</dbReference>
<keyword evidence="8 11" id="KW-0663">Pyridoxal phosphate</keyword>
<evidence type="ECO:0000256" key="5">
    <source>
        <dbReference type="ARBA" id="ARBA00022576"/>
    </source>
</evidence>
<evidence type="ECO:0000256" key="11">
    <source>
        <dbReference type="HAMAP-Rule" id="MF_01023"/>
    </source>
</evidence>
<keyword evidence="5 11" id="KW-0032">Aminotransferase</keyword>
<keyword evidence="6 11" id="KW-0028">Amino-acid biosynthesis</keyword>